<dbReference type="RefSeq" id="WP_014449040.1">
    <property type="nucleotide sequence ID" value="NC_017094.1"/>
</dbReference>
<reference evidence="3 4" key="1">
    <citation type="journal article" date="2012" name="J. Bacteriol.">
        <title>Complete Genome Sequence of Leptospirillum ferrooxidans Strain C2-3, Isolated from a Fresh Volcanic Ash Deposit on the Island of Miyake, Japan.</title>
        <authorList>
            <person name="Fujimura R."/>
            <person name="Sato Y."/>
            <person name="Nishizawa T."/>
            <person name="Oshima K."/>
            <person name="Kim S.-W."/>
            <person name="Hattori M."/>
            <person name="Kamijo T."/>
            <person name="Ohta H."/>
        </authorList>
    </citation>
    <scope>NUCLEOTIDE SEQUENCE [LARGE SCALE GENOMIC DNA]</scope>
    <source>
        <strain evidence="3 4">C2-3</strain>
    </source>
</reference>
<dbReference type="PATRIC" id="fig|1162668.3.peg.984"/>
<sequence>MQVDVEGSAGVQRRYTVNIPGEDVSKKVRDSIRRVNGQLKVPGYRPGHVPEAIVRRNKDILRSIHSDVLDELHRNAMDELVVAVKGTIVHLAPDQVVLDSKAEKDGLTLSGELEVFVLPEKVSPYGVVLSPEESLEVSDEEVKVELSRLCLILSSDFDQNLPSDATVAAGDFVKIEMKTSHPVSGAPLSAEQVVEVEGENIPEELNRALTGRSQGESFEATIPLSISDPSFSRGTRVERLPANLTILEIQRRIPLTLEQLISRMQSNSQEPSVKEEDVLADIKKTVMARKVVAMIDRKVRELRKEVISSWGIAVPEKRIAYEMQEIGGKLSESEKEDLRQLLLWRMTLDEIVFSEQIHPDYDVVSREYQQILSAKGEKMGREINRQAADQALEKARRVKMEEIMLRRATFGGSDLYFGEGGYFDQVGFSKFGIPAIPPGANGDDHDHEHDHNHEHAGHNH</sequence>
<proteinExistence type="predicted"/>
<accession>I0IMQ0</accession>
<dbReference type="eggNOG" id="COG0544">
    <property type="taxonomic scope" value="Bacteria"/>
</dbReference>
<evidence type="ECO:0000313" key="3">
    <source>
        <dbReference type="EMBL" id="BAM06549.1"/>
    </source>
</evidence>
<protein>
    <submittedName>
        <fullName evidence="3">Putative trigger factor protein</fullName>
    </submittedName>
</protein>
<dbReference type="GO" id="GO:0015031">
    <property type="term" value="P:protein transport"/>
    <property type="evidence" value="ECO:0007669"/>
    <property type="project" value="InterPro"/>
</dbReference>
<feature type="domain" description="Trigger factor ribosome-binding bacterial" evidence="2">
    <location>
        <begin position="1"/>
        <end position="149"/>
    </location>
</feature>
<dbReference type="InterPro" id="IPR036611">
    <property type="entry name" value="Trigger_fac_ribosome-bd_sf"/>
</dbReference>
<dbReference type="OrthoDB" id="9814589at2"/>
<evidence type="ECO:0000259" key="2">
    <source>
        <dbReference type="Pfam" id="PF05697"/>
    </source>
</evidence>
<dbReference type="Proteomes" id="UP000007382">
    <property type="component" value="Chromosome"/>
</dbReference>
<dbReference type="InterPro" id="IPR008881">
    <property type="entry name" value="Trigger_fac_ribosome-bd_bac"/>
</dbReference>
<evidence type="ECO:0000256" key="1">
    <source>
        <dbReference type="SAM" id="MobiDB-lite"/>
    </source>
</evidence>
<dbReference type="GO" id="GO:0006457">
    <property type="term" value="P:protein folding"/>
    <property type="evidence" value="ECO:0007669"/>
    <property type="project" value="InterPro"/>
</dbReference>
<dbReference type="Gene3D" id="3.30.70.1050">
    <property type="entry name" value="Trigger factor ribosome-binding domain"/>
    <property type="match status" value="1"/>
</dbReference>
<dbReference type="EMBL" id="AP012342">
    <property type="protein sequence ID" value="BAM06549.1"/>
    <property type="molecule type" value="Genomic_DNA"/>
</dbReference>
<dbReference type="SUPFAM" id="SSF102735">
    <property type="entry name" value="Trigger factor ribosome-binding domain"/>
    <property type="match status" value="1"/>
</dbReference>
<gene>
    <name evidence="3" type="ordered locus">LFE_0839</name>
</gene>
<keyword evidence="4" id="KW-1185">Reference proteome</keyword>
<organism evidence="3 4">
    <name type="scientific">Leptospirillum ferrooxidans (strain C2-3)</name>
    <dbReference type="NCBI Taxonomy" id="1162668"/>
    <lineage>
        <taxon>Bacteria</taxon>
        <taxon>Pseudomonadati</taxon>
        <taxon>Nitrospirota</taxon>
        <taxon>Nitrospiria</taxon>
        <taxon>Nitrospirales</taxon>
        <taxon>Nitrospiraceae</taxon>
        <taxon>Leptospirillum</taxon>
    </lineage>
</organism>
<name>I0IMQ0_LEPFC</name>
<dbReference type="HOGENOM" id="CLU_585000_0_0_0"/>
<evidence type="ECO:0000313" key="4">
    <source>
        <dbReference type="Proteomes" id="UP000007382"/>
    </source>
</evidence>
<dbReference type="AlphaFoldDB" id="I0IMQ0"/>
<feature type="region of interest" description="Disordered" evidence="1">
    <location>
        <begin position="434"/>
        <end position="460"/>
    </location>
</feature>
<feature type="compositionally biased region" description="Basic and acidic residues" evidence="1">
    <location>
        <begin position="442"/>
        <end position="460"/>
    </location>
</feature>
<dbReference type="Pfam" id="PF05697">
    <property type="entry name" value="Trigger_N"/>
    <property type="match status" value="1"/>
</dbReference>
<reference evidence="4" key="2">
    <citation type="submission" date="2012-03" db="EMBL/GenBank/DDBJ databases">
        <title>The complete genome sequence of the pioneer microbe on fresh volcanic deposit, Leptospirillum ferrooxidans strain C2-3.</title>
        <authorList>
            <person name="Fujimura R."/>
            <person name="Sato Y."/>
            <person name="Nishizawa T."/>
            <person name="Nanba K."/>
            <person name="Oshima K."/>
            <person name="Hattori M."/>
            <person name="Kamijo T."/>
            <person name="Ohta H."/>
        </authorList>
    </citation>
    <scope>NUCLEOTIDE SEQUENCE [LARGE SCALE GENOMIC DNA]</scope>
    <source>
        <strain evidence="4">C2-3</strain>
    </source>
</reference>
<dbReference type="STRING" id="1162668.LFE_0839"/>
<dbReference type="KEGG" id="lfc:LFE_0839"/>